<dbReference type="Gene3D" id="3.80.10.10">
    <property type="entry name" value="Ribonuclease Inhibitor"/>
    <property type="match status" value="1"/>
</dbReference>
<name>A0A8H6XX88_9AGAR</name>
<proteinExistence type="predicted"/>
<protein>
    <recommendedName>
        <fullName evidence="3">F-box domain-containing protein</fullName>
    </recommendedName>
</protein>
<dbReference type="SUPFAM" id="SSF52047">
    <property type="entry name" value="RNI-like"/>
    <property type="match status" value="1"/>
</dbReference>
<gene>
    <name evidence="1" type="ORF">MSAN_01760500</name>
</gene>
<dbReference type="AlphaFoldDB" id="A0A8H6XX88"/>
<evidence type="ECO:0000313" key="2">
    <source>
        <dbReference type="Proteomes" id="UP000623467"/>
    </source>
</evidence>
<keyword evidence="2" id="KW-1185">Reference proteome</keyword>
<dbReference type="InterPro" id="IPR032675">
    <property type="entry name" value="LRR_dom_sf"/>
</dbReference>
<comment type="caution">
    <text evidence="1">The sequence shown here is derived from an EMBL/GenBank/DDBJ whole genome shotgun (WGS) entry which is preliminary data.</text>
</comment>
<sequence>MWSDIAASTPSLWTSISCKSIADSAILENWLQRARGLPLHISLSGDLRPDVVIAMKRHAHRLKFLKLEFQHLEEMASPFVSLTKLTVIHTTITPTHRRCMDILRSAPTLVECEFISLNWLTPSEAGETKPPIPFTHSCLRRLRLSREGPYNKSKNAAYMVEYLTLPALETLYISDLDIMTTKFAAFLSRSSPPLRSLHLSGLGDHDLRESLRLVPSVTDLSLKFTNPEVDPFPILTEDSVLAPDRALLPNLRDLCILIAFHLDIDYDGVIKALATVPRATPHARLKTFGLRLLSKNPKPQPDMISAFRQLMKDSGMRIYVGTNTGNYI</sequence>
<dbReference type="Proteomes" id="UP000623467">
    <property type="component" value="Unassembled WGS sequence"/>
</dbReference>
<evidence type="ECO:0008006" key="3">
    <source>
        <dbReference type="Google" id="ProtNLM"/>
    </source>
</evidence>
<reference evidence="1" key="1">
    <citation type="submission" date="2020-05" db="EMBL/GenBank/DDBJ databases">
        <title>Mycena genomes resolve the evolution of fungal bioluminescence.</title>
        <authorList>
            <person name="Tsai I.J."/>
        </authorList>
    </citation>
    <scope>NUCLEOTIDE SEQUENCE</scope>
    <source>
        <strain evidence="1">160909Yilan</strain>
    </source>
</reference>
<dbReference type="OrthoDB" id="3051675at2759"/>
<accession>A0A8H6XX88</accession>
<evidence type="ECO:0000313" key="1">
    <source>
        <dbReference type="EMBL" id="KAF7348081.1"/>
    </source>
</evidence>
<dbReference type="EMBL" id="JACAZH010000017">
    <property type="protein sequence ID" value="KAF7348081.1"/>
    <property type="molecule type" value="Genomic_DNA"/>
</dbReference>
<organism evidence="1 2">
    <name type="scientific">Mycena sanguinolenta</name>
    <dbReference type="NCBI Taxonomy" id="230812"/>
    <lineage>
        <taxon>Eukaryota</taxon>
        <taxon>Fungi</taxon>
        <taxon>Dikarya</taxon>
        <taxon>Basidiomycota</taxon>
        <taxon>Agaricomycotina</taxon>
        <taxon>Agaricomycetes</taxon>
        <taxon>Agaricomycetidae</taxon>
        <taxon>Agaricales</taxon>
        <taxon>Marasmiineae</taxon>
        <taxon>Mycenaceae</taxon>
        <taxon>Mycena</taxon>
    </lineage>
</organism>